<feature type="compositionally biased region" description="Polar residues" evidence="9">
    <location>
        <begin position="828"/>
        <end position="841"/>
    </location>
</feature>
<reference evidence="13" key="2">
    <citation type="submission" date="2015-01" db="EMBL/GenBank/DDBJ databases">
        <title>Evolutionary Origins and Diversification of the Mycorrhizal Mutualists.</title>
        <authorList>
            <consortium name="DOE Joint Genome Institute"/>
            <consortium name="Mycorrhizal Genomics Consortium"/>
            <person name="Kohler A."/>
            <person name="Kuo A."/>
            <person name="Nagy L.G."/>
            <person name="Floudas D."/>
            <person name="Copeland A."/>
            <person name="Barry K.W."/>
            <person name="Cichocki N."/>
            <person name="Veneault-Fourrey C."/>
            <person name="LaButti K."/>
            <person name="Lindquist E.A."/>
            <person name="Lipzen A."/>
            <person name="Lundell T."/>
            <person name="Morin E."/>
            <person name="Murat C."/>
            <person name="Riley R."/>
            <person name="Ohm R."/>
            <person name="Sun H."/>
            <person name="Tunlid A."/>
            <person name="Henrissat B."/>
            <person name="Grigoriev I.V."/>
            <person name="Hibbett D.S."/>
            <person name="Martin F."/>
        </authorList>
    </citation>
    <scope>NUCLEOTIDE SEQUENCE [LARGE SCALE GENOMIC DNA]</scope>
    <source>
        <strain evidence="13">LaAM-08-1</strain>
    </source>
</reference>
<evidence type="ECO:0000256" key="1">
    <source>
        <dbReference type="ARBA" id="ARBA00004586"/>
    </source>
</evidence>
<reference evidence="12 13" key="1">
    <citation type="submission" date="2014-04" db="EMBL/GenBank/DDBJ databases">
        <authorList>
            <consortium name="DOE Joint Genome Institute"/>
            <person name="Kuo A."/>
            <person name="Kohler A."/>
            <person name="Nagy L.G."/>
            <person name="Floudas D."/>
            <person name="Copeland A."/>
            <person name="Barry K.W."/>
            <person name="Cichocki N."/>
            <person name="Veneault-Fourrey C."/>
            <person name="LaButti K."/>
            <person name="Lindquist E.A."/>
            <person name="Lipzen A."/>
            <person name="Lundell T."/>
            <person name="Morin E."/>
            <person name="Murat C."/>
            <person name="Sun H."/>
            <person name="Tunlid A."/>
            <person name="Henrissat B."/>
            <person name="Grigoriev I.V."/>
            <person name="Hibbett D.S."/>
            <person name="Martin F."/>
            <person name="Nordberg H.P."/>
            <person name="Cantor M.N."/>
            <person name="Hua S.X."/>
        </authorList>
    </citation>
    <scope>NUCLEOTIDE SEQUENCE [LARGE SCALE GENOMIC DNA]</scope>
    <source>
        <strain evidence="12 13">LaAM-08-1</strain>
    </source>
</reference>
<proteinExistence type="predicted"/>
<feature type="compositionally biased region" description="Basic and acidic residues" evidence="9">
    <location>
        <begin position="601"/>
        <end position="619"/>
    </location>
</feature>
<keyword evidence="5 10" id="KW-1133">Transmembrane helix</keyword>
<dbReference type="Pfam" id="PF10296">
    <property type="entry name" value="MMM1"/>
    <property type="match status" value="1"/>
</dbReference>
<comment type="subcellular location">
    <subcellularLocation>
        <location evidence="1">Endoplasmic reticulum membrane</location>
    </subcellularLocation>
</comment>
<evidence type="ECO:0000256" key="8">
    <source>
        <dbReference type="ARBA" id="ARBA00023136"/>
    </source>
</evidence>
<evidence type="ECO:0000313" key="13">
    <source>
        <dbReference type="Proteomes" id="UP000054477"/>
    </source>
</evidence>
<dbReference type="STRING" id="1095629.A0A0C9YH51"/>
<feature type="compositionally biased region" description="Pro residues" evidence="9">
    <location>
        <begin position="986"/>
        <end position="995"/>
    </location>
</feature>
<feature type="compositionally biased region" description="Polar residues" evidence="9">
    <location>
        <begin position="590"/>
        <end position="600"/>
    </location>
</feature>
<feature type="compositionally biased region" description="Basic and acidic residues" evidence="9">
    <location>
        <begin position="788"/>
        <end position="799"/>
    </location>
</feature>
<keyword evidence="6" id="KW-0445">Lipid transport</keyword>
<protein>
    <recommendedName>
        <fullName evidence="11">SMP-LTD domain-containing protein</fullName>
    </recommendedName>
</protein>
<feature type="domain" description="SMP-LTD" evidence="11">
    <location>
        <begin position="290"/>
        <end position="480"/>
    </location>
</feature>
<dbReference type="InterPro" id="IPR019411">
    <property type="entry name" value="MMM1_dom"/>
</dbReference>
<evidence type="ECO:0000256" key="10">
    <source>
        <dbReference type="SAM" id="Phobius"/>
    </source>
</evidence>
<feature type="compositionally biased region" description="Low complexity" evidence="9">
    <location>
        <begin position="804"/>
        <end position="820"/>
    </location>
</feature>
<feature type="compositionally biased region" description="Polar residues" evidence="9">
    <location>
        <begin position="1004"/>
        <end position="1015"/>
    </location>
</feature>
<feature type="compositionally biased region" description="Polar residues" evidence="9">
    <location>
        <begin position="655"/>
        <end position="666"/>
    </location>
</feature>
<dbReference type="PANTHER" id="PTHR13466:SF19">
    <property type="entry name" value="NUCLEUS-VACUOLE JUNCTION PROTEIN 2"/>
    <property type="match status" value="1"/>
</dbReference>
<gene>
    <name evidence="12" type="ORF">K443DRAFT_2512</name>
</gene>
<dbReference type="EMBL" id="KN838548">
    <property type="protein sequence ID" value="KIK07343.1"/>
    <property type="molecule type" value="Genomic_DNA"/>
</dbReference>
<organism evidence="12 13">
    <name type="scientific">Laccaria amethystina LaAM-08-1</name>
    <dbReference type="NCBI Taxonomy" id="1095629"/>
    <lineage>
        <taxon>Eukaryota</taxon>
        <taxon>Fungi</taxon>
        <taxon>Dikarya</taxon>
        <taxon>Basidiomycota</taxon>
        <taxon>Agaricomycotina</taxon>
        <taxon>Agaricomycetes</taxon>
        <taxon>Agaricomycetidae</taxon>
        <taxon>Agaricales</taxon>
        <taxon>Agaricineae</taxon>
        <taxon>Hydnangiaceae</taxon>
        <taxon>Laccaria</taxon>
    </lineage>
</organism>
<dbReference type="GO" id="GO:1990456">
    <property type="term" value="P:mitochondrion-endoplasmic reticulum membrane tethering"/>
    <property type="evidence" value="ECO:0007669"/>
    <property type="project" value="TreeGrafter"/>
</dbReference>
<feature type="transmembrane region" description="Helical" evidence="10">
    <location>
        <begin position="7"/>
        <end position="30"/>
    </location>
</feature>
<keyword evidence="8 10" id="KW-0472">Membrane</keyword>
<dbReference type="PANTHER" id="PTHR13466">
    <property type="entry name" value="TEX2 PROTEIN-RELATED"/>
    <property type="match status" value="1"/>
</dbReference>
<dbReference type="Proteomes" id="UP000054477">
    <property type="component" value="Unassembled WGS sequence"/>
</dbReference>
<evidence type="ECO:0000259" key="11">
    <source>
        <dbReference type="PROSITE" id="PS51847"/>
    </source>
</evidence>
<name>A0A0C9YH51_9AGAR</name>
<keyword evidence="4" id="KW-0256">Endoplasmic reticulum</keyword>
<feature type="region of interest" description="Disordered" evidence="9">
    <location>
        <begin position="652"/>
        <end position="841"/>
    </location>
</feature>
<dbReference type="HOGENOM" id="CLU_005129_1_0_1"/>
<dbReference type="PROSITE" id="PS51847">
    <property type="entry name" value="SMP"/>
    <property type="match status" value="1"/>
</dbReference>
<dbReference type="OrthoDB" id="26740at2759"/>
<dbReference type="GO" id="GO:0008289">
    <property type="term" value="F:lipid binding"/>
    <property type="evidence" value="ECO:0007669"/>
    <property type="project" value="UniProtKB-KW"/>
</dbReference>
<feature type="region of interest" description="Disordered" evidence="9">
    <location>
        <begin position="565"/>
        <end position="639"/>
    </location>
</feature>
<evidence type="ECO:0000256" key="3">
    <source>
        <dbReference type="ARBA" id="ARBA00022692"/>
    </source>
</evidence>
<feature type="compositionally biased region" description="Pro residues" evidence="9">
    <location>
        <begin position="1077"/>
        <end position="1088"/>
    </location>
</feature>
<feature type="compositionally biased region" description="Polar residues" evidence="9">
    <location>
        <begin position="502"/>
        <end position="522"/>
    </location>
</feature>
<evidence type="ECO:0000256" key="4">
    <source>
        <dbReference type="ARBA" id="ARBA00022824"/>
    </source>
</evidence>
<feature type="region of interest" description="Disordered" evidence="9">
    <location>
        <begin position="494"/>
        <end position="523"/>
    </location>
</feature>
<sequence length="1088" mass="119645">MIRALLYAYVLGGVTFIPLVIAALVFVTVYTSIPVGDVDMAKKTKKNLETRGALPEGATEEESPLDMNDTPRTRKGWLIMRRTFEESANDTTYVTLVRSFLDARSKDPKRSRPKDMWYVVLKGKVLYLYEDEGMSECEAAVELGGNEVIIFPEGLLDGELFAKRNAICLRPKATHTGKHLPSVTKEMKLNKEDIDGKLDECNLTGSKREKEREKLVEAEKKKDIAREEALDPQTPWFIFVRSNVEMEDWYFALLHASEHPPQTPTLTSLHQIFDPSDMDHLVSTLDEQPDVIPMRWLNALLGRIFFSHYRTHNLEAYIIGRLMKKLSKVKRPAFLTDIVVTEVSVGNRAPMFSKPMLKELTKEGDASLEVHLQYRGEIRITVEATATINLGTFRSYTVKLALAAVLKEIEGNLLIKVKRPPSNRIWYAFTQTPKIVLEVEPIVSDRQITWGMILSTIESKIKEIIQESVVMPNMDDIAFFESIAYERRGGIWSDASRRQRSDPQTSVSTEGSGDTQSVSTVSAPDLIHSKTLISGTLPDMSQSVEELPVGNAVDVKAELSVPSLSEVNSKPSRTRRRSWFSTNGGGMEPTMSSGSNPDSSNVREIEENRGREGQDDRIHVAQSKESTSRSSSQSRSVNSLLPDEIQASLVKAHLSTHSASRSTSQHSTKREPEPEADLTLATRSESTPSTPRRRSDASQTTRPASPPSFFSTLKSRAADKQALQNTAKEAMRKWGVNWGGLKKDTSNAGSSGDEPVDTGPTLPHLQPERSPNQAHKSKASYAEVRAAVAERKERERNGDALELSRSISPSSSPDNPTTNPLALLPNGSIHSDNPVNPSVVASTSRLSTSGLSAKKSLPSISRVSTDMDAQRLVDQEEAVPAPIHVQPQAKTMTIPGIHVSHRGDLQSMGYVAPQLPVTSSESKSKNPTMQSMYRLWKSPVLSGQEVDTQEQLSQPLEQTGDSTQDKDVTPLALPPILSVSPQSVRPTPPPLPPRSTPTRPAVNKASTSLDQSPASPATEALKIIVSKDDARGQASLDQPPPESSASSINKGQPNELGLDTALYPQENLAVPATSTKVPPPLPPRRVQI</sequence>
<evidence type="ECO:0000256" key="5">
    <source>
        <dbReference type="ARBA" id="ARBA00022989"/>
    </source>
</evidence>
<feature type="compositionally biased region" description="Polar residues" evidence="9">
    <location>
        <begin position="1043"/>
        <end position="1052"/>
    </location>
</feature>
<dbReference type="GO" id="GO:0015914">
    <property type="term" value="P:phospholipid transport"/>
    <property type="evidence" value="ECO:0007669"/>
    <property type="project" value="TreeGrafter"/>
</dbReference>
<feature type="compositionally biased region" description="Low complexity" evidence="9">
    <location>
        <begin position="623"/>
        <end position="639"/>
    </location>
</feature>
<dbReference type="InterPro" id="IPR031468">
    <property type="entry name" value="SMP_LBD"/>
</dbReference>
<evidence type="ECO:0000256" key="9">
    <source>
        <dbReference type="SAM" id="MobiDB-lite"/>
    </source>
</evidence>
<feature type="compositionally biased region" description="Polar residues" evidence="9">
    <location>
        <begin position="945"/>
        <end position="962"/>
    </location>
</feature>
<keyword evidence="13" id="KW-1185">Reference proteome</keyword>
<evidence type="ECO:0000256" key="2">
    <source>
        <dbReference type="ARBA" id="ARBA00022448"/>
    </source>
</evidence>
<dbReference type="GO" id="GO:0032865">
    <property type="term" value="C:ERMES complex"/>
    <property type="evidence" value="ECO:0007669"/>
    <property type="project" value="TreeGrafter"/>
</dbReference>
<dbReference type="GO" id="GO:0005789">
    <property type="term" value="C:endoplasmic reticulum membrane"/>
    <property type="evidence" value="ECO:0007669"/>
    <property type="project" value="UniProtKB-SubCell"/>
</dbReference>
<dbReference type="AlphaFoldDB" id="A0A0C9YH51"/>
<keyword evidence="7" id="KW-0446">Lipid-binding</keyword>
<evidence type="ECO:0000256" key="6">
    <source>
        <dbReference type="ARBA" id="ARBA00023055"/>
    </source>
</evidence>
<feature type="region of interest" description="Disordered" evidence="9">
    <location>
        <begin position="942"/>
        <end position="1088"/>
    </location>
</feature>
<feature type="compositionally biased region" description="Polar residues" evidence="9">
    <location>
        <begin position="697"/>
        <end position="714"/>
    </location>
</feature>
<keyword evidence="2" id="KW-0813">Transport</keyword>
<evidence type="ECO:0000313" key="12">
    <source>
        <dbReference type="EMBL" id="KIK07343.1"/>
    </source>
</evidence>
<dbReference type="CDD" id="cd21675">
    <property type="entry name" value="SMP_TEX2"/>
    <property type="match status" value="1"/>
</dbReference>
<evidence type="ECO:0000256" key="7">
    <source>
        <dbReference type="ARBA" id="ARBA00023121"/>
    </source>
</evidence>
<keyword evidence="3 10" id="KW-0812">Transmembrane</keyword>
<accession>A0A0C9YH51</accession>
<feature type="region of interest" description="Disordered" evidence="9">
    <location>
        <begin position="49"/>
        <end position="71"/>
    </location>
</feature>